<evidence type="ECO:0000259" key="2">
    <source>
        <dbReference type="Pfam" id="PF13439"/>
    </source>
</evidence>
<evidence type="ECO:0000313" key="16">
    <source>
        <dbReference type="EMBL" id="AKE79781.1"/>
    </source>
</evidence>
<name>A0A0F6UWC0_STRSU</name>
<gene>
    <name evidence="11" type="primary">cpsN</name>
    <name evidence="4" type="synonym">cpsO</name>
    <name evidence="3" type="ORF">YS104.seq-orf00015</name>
    <name evidence="4" type="ORF">YS107.seq-orf00015</name>
    <name evidence="5" type="ORF">YS109.seq-orf00015</name>
    <name evidence="6" type="ORF">YS110.seq-orf00015</name>
    <name evidence="7" type="ORF">YS111.seq-orf00015</name>
    <name evidence="8" type="ORF">YS117.seq-orf00016</name>
    <name evidence="9" type="ORF">YS122.seq-orf00015</name>
    <name evidence="10" type="ORF">YS123.seq-orf00015</name>
    <name evidence="11" type="ORF">YS125.seq-orf00015</name>
    <name evidence="12" type="ORF">YS131.seq-orf00015</name>
    <name evidence="13" type="ORF">YS132.seq-orf00015</name>
    <name evidence="14" type="ORF">YS145.seq-orf00015</name>
    <name evidence="15" type="ORF">YS146.seq-orf00015</name>
    <name evidence="16" type="ORF">YS159.seq-orf00015</name>
    <name evidence="17" type="ORF">YS173.seq-orf00015</name>
    <name evidence="18" type="ORF">YS85.seq-orf00015</name>
    <name evidence="19" type="ORF">YS87.seq-orf00015</name>
</gene>
<evidence type="ECO:0000259" key="1">
    <source>
        <dbReference type="Pfam" id="PF00534"/>
    </source>
</evidence>
<reference evidence="11" key="1">
    <citation type="journal article" date="2015" name="Appl. Environ. Microbiol.">
        <title>Eight Novel Capsular Polysaccharide Synthesis Gene Loci Identified in Nontypeable Streptococcus suis Isolates.</title>
        <authorList>
            <person name="Zheng H."/>
            <person name="Ji S."/>
            <person name="Liu Z."/>
            <person name="Lan R."/>
            <person name="Huang Y."/>
            <person name="Bai X."/>
            <person name="Gottschalk M."/>
            <person name="Xu J."/>
        </authorList>
    </citation>
    <scope>NUCLEOTIDE SEQUENCE</scope>
    <source>
        <strain evidence="3">YS104_seq</strain>
        <strain evidence="4">YS107_seq</strain>
        <strain evidence="5">YS109_seq</strain>
        <strain evidence="6">YS110_seq</strain>
        <strain evidence="7">YS111_seq</strain>
        <strain evidence="8">YS117_seq</strain>
        <strain evidence="9">YS122_seq</strain>
        <strain evidence="10">YS123_seq</strain>
        <strain evidence="11">YS125_seq</strain>
        <strain evidence="12">YS131_seq</strain>
        <strain evidence="13">YS132_seq</strain>
        <strain evidence="14">YS145_seq</strain>
        <strain evidence="15">YS146_seq</strain>
        <strain evidence="16">YS159_seq</strain>
        <strain evidence="17">YS173_seq</strain>
        <strain evidence="18">YS85_seq</strain>
        <strain evidence="19">YS87_seq</strain>
    </source>
</reference>
<evidence type="ECO:0000313" key="15">
    <source>
        <dbReference type="EMBL" id="AKE79660.1"/>
    </source>
</evidence>
<evidence type="ECO:0000313" key="19">
    <source>
        <dbReference type="EMBL" id="AKE80612.1"/>
    </source>
</evidence>
<dbReference type="EMBL" id="KM972240">
    <property type="protein sequence ID" value="AKE79537.1"/>
    <property type="molecule type" value="Genomic_DNA"/>
</dbReference>
<dbReference type="EMBL" id="KM972236">
    <property type="protein sequence ID" value="AKE79440.1"/>
    <property type="molecule type" value="Genomic_DNA"/>
</dbReference>
<sequence length="360" mass="41358">MKKMKLAILLSDISKIGGVQRVTTALVDGLHEEVDITLISIFYENEFPAFELPDGVKVKCLFKEHFDLRKNFFKVSRCLRNIMKSSQYDAILSSGTGLVSLISYACLGIPIRKLAWEHQCFYFGKKFGMEWLGKKIACQFFDAIIVLTKKDEQFYKNQHPKAQIKQIYNIVNIHSNHLQCELSSKKIISVGSLVAQKGFDMAIEVARKLRENYPDWQWHIYGDGPDREQLQNKIKEYQLEDFMVLKGSSKNIVEIYPSYSIYAMTSRHEGLPTVLLEAKLYQLPVVAFDCNCGASDIISDGENGFLIDCYNLDNFANRLSHFMESQELREQLAKTSSISEVELSKDYIVHKWKDALKIES</sequence>
<feature type="domain" description="Glycosyl transferase family 1" evidence="1">
    <location>
        <begin position="183"/>
        <end position="335"/>
    </location>
</feature>
<dbReference type="EMBL" id="KM972251">
    <property type="protein sequence ID" value="AKE79781.1"/>
    <property type="molecule type" value="Genomic_DNA"/>
</dbReference>
<evidence type="ECO:0000313" key="18">
    <source>
        <dbReference type="EMBL" id="AKE80566.1"/>
    </source>
</evidence>
<keyword evidence="11" id="KW-0808">Transferase</keyword>
<evidence type="ECO:0000313" key="4">
    <source>
        <dbReference type="EMBL" id="AKE79223.1"/>
    </source>
</evidence>
<dbReference type="Gene3D" id="3.40.50.2000">
    <property type="entry name" value="Glycogen Phosphorylase B"/>
    <property type="match status" value="2"/>
</dbReference>
<dbReference type="EMBL" id="KM972289">
    <property type="protein sequence ID" value="AKE80612.1"/>
    <property type="molecule type" value="Genomic_DNA"/>
</dbReference>
<evidence type="ECO:0000313" key="12">
    <source>
        <dbReference type="EMBL" id="AKE79512.1"/>
    </source>
</evidence>
<dbReference type="EMBL" id="KM972287">
    <property type="protein sequence ID" value="AKE80566.1"/>
    <property type="molecule type" value="Genomic_DNA"/>
</dbReference>
<dbReference type="EMBL" id="KM972244">
    <property type="protein sequence ID" value="AKE79635.1"/>
    <property type="molecule type" value="Genomic_DNA"/>
</dbReference>
<dbReference type="EMBL" id="KM972245">
    <property type="protein sequence ID" value="AKE79660.1"/>
    <property type="molecule type" value="Genomic_DNA"/>
</dbReference>
<proteinExistence type="predicted"/>
<evidence type="ECO:0000313" key="8">
    <source>
        <dbReference type="EMBL" id="AKE79361.1"/>
    </source>
</evidence>
<evidence type="ECO:0000313" key="10">
    <source>
        <dbReference type="EMBL" id="AKE79440.1"/>
    </source>
</evidence>
<dbReference type="CDD" id="cd03820">
    <property type="entry name" value="GT4_AmsD-like"/>
    <property type="match status" value="1"/>
</dbReference>
<organism evidence="11">
    <name type="scientific">Streptococcus suis</name>
    <dbReference type="NCBI Taxonomy" id="1307"/>
    <lineage>
        <taxon>Bacteria</taxon>
        <taxon>Bacillati</taxon>
        <taxon>Bacillota</taxon>
        <taxon>Bacilli</taxon>
        <taxon>Lactobacillales</taxon>
        <taxon>Streptococcaceae</taxon>
        <taxon>Streptococcus</taxon>
    </lineage>
</organism>
<evidence type="ECO:0000313" key="13">
    <source>
        <dbReference type="EMBL" id="AKE79537.1"/>
    </source>
</evidence>
<dbReference type="EMBL" id="KM972230">
    <property type="protein sequence ID" value="AKE79298.1"/>
    <property type="molecule type" value="Genomic_DNA"/>
</dbReference>
<protein>
    <submittedName>
        <fullName evidence="4">Glycosyl transferase</fullName>
    </submittedName>
    <submittedName>
        <fullName evidence="11">Glycosyltransferase</fullName>
    </submittedName>
</protein>
<dbReference type="Pfam" id="PF00534">
    <property type="entry name" value="Glycos_transf_1"/>
    <property type="match status" value="1"/>
</dbReference>
<accession>A0A0F6UWC0</accession>
<evidence type="ECO:0000313" key="6">
    <source>
        <dbReference type="EMBL" id="AKE79273.1"/>
    </source>
</evidence>
<dbReference type="EMBL" id="KM972228">
    <property type="protein sequence ID" value="AKE79248.1"/>
    <property type="molecule type" value="Genomic_DNA"/>
</dbReference>
<dbReference type="GO" id="GO:0016757">
    <property type="term" value="F:glycosyltransferase activity"/>
    <property type="evidence" value="ECO:0007669"/>
    <property type="project" value="InterPro"/>
</dbReference>
<evidence type="ECO:0000313" key="9">
    <source>
        <dbReference type="EMBL" id="AKE79415.1"/>
    </source>
</evidence>
<evidence type="ECO:0000313" key="3">
    <source>
        <dbReference type="EMBL" id="AKE79198.1"/>
    </source>
</evidence>
<dbReference type="InterPro" id="IPR028098">
    <property type="entry name" value="Glyco_trans_4-like_N"/>
</dbReference>
<dbReference type="SUPFAM" id="SSF53756">
    <property type="entry name" value="UDP-Glycosyltransferase/glycogen phosphorylase"/>
    <property type="match status" value="1"/>
</dbReference>
<dbReference type="AlphaFoldDB" id="A0A0F6UWC0"/>
<dbReference type="PANTHER" id="PTHR45947">
    <property type="entry name" value="SULFOQUINOVOSYL TRANSFERASE SQD2"/>
    <property type="match status" value="1"/>
</dbReference>
<evidence type="ECO:0000313" key="17">
    <source>
        <dbReference type="EMBL" id="AKE79926.1"/>
    </source>
</evidence>
<evidence type="ECO:0000313" key="11">
    <source>
        <dbReference type="EMBL" id="AKE79465.1"/>
    </source>
</evidence>
<dbReference type="EMBL" id="KM972258">
    <property type="protein sequence ID" value="AKE79926.1"/>
    <property type="molecule type" value="Genomic_DNA"/>
</dbReference>
<evidence type="ECO:0000313" key="14">
    <source>
        <dbReference type="EMBL" id="AKE79635.1"/>
    </source>
</evidence>
<dbReference type="InterPro" id="IPR050194">
    <property type="entry name" value="Glycosyltransferase_grp1"/>
</dbReference>
<dbReference type="Pfam" id="PF13439">
    <property type="entry name" value="Glyco_transf_4"/>
    <property type="match status" value="1"/>
</dbReference>
<dbReference type="EMBL" id="KM972235">
    <property type="protein sequence ID" value="AKE79415.1"/>
    <property type="molecule type" value="Genomic_DNA"/>
</dbReference>
<dbReference type="EMBL" id="KM972229">
    <property type="protein sequence ID" value="AKE79273.1"/>
    <property type="molecule type" value="Genomic_DNA"/>
</dbReference>
<evidence type="ECO:0000313" key="7">
    <source>
        <dbReference type="EMBL" id="AKE79298.1"/>
    </source>
</evidence>
<dbReference type="EMBL" id="KM972227">
    <property type="protein sequence ID" value="AKE79223.1"/>
    <property type="molecule type" value="Genomic_DNA"/>
</dbReference>
<dbReference type="EMBL" id="KM972226">
    <property type="protein sequence ID" value="AKE79198.1"/>
    <property type="molecule type" value="Genomic_DNA"/>
</dbReference>
<dbReference type="InterPro" id="IPR001296">
    <property type="entry name" value="Glyco_trans_1"/>
</dbReference>
<dbReference type="EMBL" id="KM972237">
    <property type="protein sequence ID" value="AKE79465.1"/>
    <property type="molecule type" value="Genomic_DNA"/>
</dbReference>
<dbReference type="EMBL" id="KM972233">
    <property type="protein sequence ID" value="AKE79361.1"/>
    <property type="molecule type" value="Genomic_DNA"/>
</dbReference>
<dbReference type="EMBL" id="KM972239">
    <property type="protein sequence ID" value="AKE79512.1"/>
    <property type="molecule type" value="Genomic_DNA"/>
</dbReference>
<dbReference type="PANTHER" id="PTHR45947:SF3">
    <property type="entry name" value="SULFOQUINOVOSYL TRANSFERASE SQD2"/>
    <property type="match status" value="1"/>
</dbReference>
<evidence type="ECO:0000313" key="5">
    <source>
        <dbReference type="EMBL" id="AKE79248.1"/>
    </source>
</evidence>
<feature type="domain" description="Glycosyltransferase subfamily 4-like N-terminal" evidence="2">
    <location>
        <begin position="16"/>
        <end position="173"/>
    </location>
</feature>